<feature type="region of interest" description="Disordered" evidence="6">
    <location>
        <begin position="2675"/>
        <end position="2694"/>
    </location>
</feature>
<evidence type="ECO:0000313" key="9">
    <source>
        <dbReference type="EMBL" id="KAL2272344.1"/>
    </source>
</evidence>
<keyword evidence="2" id="KW-0808">Transferase</keyword>
<feature type="domain" description="Helicase C-terminal" evidence="8">
    <location>
        <begin position="2428"/>
        <end position="2542"/>
    </location>
</feature>
<dbReference type="Gene3D" id="3.40.50.300">
    <property type="entry name" value="P-loop containing nucleotide triphosphate hydrolases"/>
    <property type="match status" value="1"/>
</dbReference>
<keyword evidence="10" id="KW-1185">Reference proteome</keyword>
<proteinExistence type="predicted"/>
<feature type="compositionally biased region" description="Basic and acidic residues" evidence="6">
    <location>
        <begin position="184"/>
        <end position="198"/>
    </location>
</feature>
<evidence type="ECO:0000259" key="7">
    <source>
        <dbReference type="Pfam" id="PF00176"/>
    </source>
</evidence>
<evidence type="ECO:0000259" key="8">
    <source>
        <dbReference type="Pfam" id="PF00271"/>
    </source>
</evidence>
<keyword evidence="5" id="KW-0067">ATP-binding</keyword>
<name>A0ABR4DQL2_9PEZI</name>
<keyword evidence="1" id="KW-0489">Methyltransferase</keyword>
<dbReference type="InterPro" id="IPR001525">
    <property type="entry name" value="C5_MeTfrase"/>
</dbReference>
<dbReference type="Pfam" id="PF00145">
    <property type="entry name" value="DNA_methylase"/>
    <property type="match status" value="1"/>
</dbReference>
<evidence type="ECO:0000256" key="1">
    <source>
        <dbReference type="ARBA" id="ARBA00022603"/>
    </source>
</evidence>
<dbReference type="Gene3D" id="3.40.50.150">
    <property type="entry name" value="Vaccinia Virus protein VP39"/>
    <property type="match status" value="1"/>
</dbReference>
<dbReference type="InterPro" id="IPR027417">
    <property type="entry name" value="P-loop_NTPase"/>
</dbReference>
<gene>
    <name evidence="9" type="ORF">FJTKL_06787</name>
</gene>
<dbReference type="InterPro" id="IPR029063">
    <property type="entry name" value="SAM-dependent_MTases_sf"/>
</dbReference>
<dbReference type="SUPFAM" id="SSF52540">
    <property type="entry name" value="P-loop containing nucleoside triphosphate hydrolases"/>
    <property type="match status" value="2"/>
</dbReference>
<reference evidence="9 10" key="1">
    <citation type="submission" date="2024-03" db="EMBL/GenBank/DDBJ databases">
        <title>A high-quality draft genome sequence of Diaporthe vaccinii, a causative agent of upright dieback and viscid rot disease in cranberry plants.</title>
        <authorList>
            <person name="Sarrasin M."/>
            <person name="Lang B.F."/>
            <person name="Burger G."/>
        </authorList>
    </citation>
    <scope>NUCLEOTIDE SEQUENCE [LARGE SCALE GENOMIC DNA]</scope>
    <source>
        <strain evidence="9 10">IS7</strain>
    </source>
</reference>
<feature type="region of interest" description="Disordered" evidence="6">
    <location>
        <begin position="119"/>
        <end position="303"/>
    </location>
</feature>
<comment type="caution">
    <text evidence="9">The sequence shown here is derived from an EMBL/GenBank/DDBJ whole genome shotgun (WGS) entry which is preliminary data.</text>
</comment>
<dbReference type="EMBL" id="JBAWTH010000247">
    <property type="protein sequence ID" value="KAL2272344.1"/>
    <property type="molecule type" value="Genomic_DNA"/>
</dbReference>
<evidence type="ECO:0000256" key="6">
    <source>
        <dbReference type="SAM" id="MobiDB-lite"/>
    </source>
</evidence>
<dbReference type="InterPro" id="IPR001650">
    <property type="entry name" value="Helicase_C-like"/>
</dbReference>
<dbReference type="Proteomes" id="UP001600888">
    <property type="component" value="Unassembled WGS sequence"/>
</dbReference>
<dbReference type="Pfam" id="PF00176">
    <property type="entry name" value="SNF2-rel_dom"/>
    <property type="match status" value="1"/>
</dbReference>
<evidence type="ECO:0008006" key="11">
    <source>
        <dbReference type="Google" id="ProtNLM"/>
    </source>
</evidence>
<dbReference type="InterPro" id="IPR038718">
    <property type="entry name" value="SNF2-like_sf"/>
</dbReference>
<feature type="compositionally biased region" description="Polar residues" evidence="6">
    <location>
        <begin position="199"/>
        <end position="240"/>
    </location>
</feature>
<dbReference type="InterPro" id="IPR000330">
    <property type="entry name" value="SNF2_N"/>
</dbReference>
<dbReference type="PANTHER" id="PTHR45626">
    <property type="entry name" value="TRANSCRIPTION TERMINATION FACTOR 2-RELATED"/>
    <property type="match status" value="1"/>
</dbReference>
<keyword evidence="4" id="KW-0378">Hydrolase</keyword>
<keyword evidence="3" id="KW-0547">Nucleotide-binding</keyword>
<dbReference type="SUPFAM" id="SSF53335">
    <property type="entry name" value="S-adenosyl-L-methionine-dependent methyltransferases"/>
    <property type="match status" value="1"/>
</dbReference>
<dbReference type="PANTHER" id="PTHR45626:SF26">
    <property type="entry name" value="FAMILY HELICASE, PUTATIVE (AFU_ORTHOLOGUE AFUA_2G09120)-RELATED"/>
    <property type="match status" value="1"/>
</dbReference>
<accession>A0ABR4DQL2</accession>
<feature type="domain" description="SNF2 N-terminal" evidence="7">
    <location>
        <begin position="1471"/>
        <end position="1629"/>
    </location>
</feature>
<feature type="region of interest" description="Disordered" evidence="6">
    <location>
        <begin position="13"/>
        <end position="106"/>
    </location>
</feature>
<dbReference type="Pfam" id="PF00271">
    <property type="entry name" value="Helicase_C"/>
    <property type="match status" value="1"/>
</dbReference>
<protein>
    <recommendedName>
        <fullName evidence="11">Helicase ATP-binding domain-containing protein</fullName>
    </recommendedName>
</protein>
<evidence type="ECO:0000256" key="2">
    <source>
        <dbReference type="ARBA" id="ARBA00022679"/>
    </source>
</evidence>
<evidence type="ECO:0000313" key="10">
    <source>
        <dbReference type="Proteomes" id="UP001600888"/>
    </source>
</evidence>
<organism evidence="9 10">
    <name type="scientific">Diaporthe vaccinii</name>
    <dbReference type="NCBI Taxonomy" id="105482"/>
    <lineage>
        <taxon>Eukaryota</taxon>
        <taxon>Fungi</taxon>
        <taxon>Dikarya</taxon>
        <taxon>Ascomycota</taxon>
        <taxon>Pezizomycotina</taxon>
        <taxon>Sordariomycetes</taxon>
        <taxon>Sordariomycetidae</taxon>
        <taxon>Diaporthales</taxon>
        <taxon>Diaporthaceae</taxon>
        <taxon>Diaporthe</taxon>
        <taxon>Diaporthe eres species complex</taxon>
    </lineage>
</organism>
<feature type="compositionally biased region" description="Polar residues" evidence="6">
    <location>
        <begin position="69"/>
        <end position="93"/>
    </location>
</feature>
<evidence type="ECO:0000256" key="4">
    <source>
        <dbReference type="ARBA" id="ARBA00022801"/>
    </source>
</evidence>
<dbReference type="Gene3D" id="3.40.50.10810">
    <property type="entry name" value="Tandem AAA-ATPase domain"/>
    <property type="match status" value="1"/>
</dbReference>
<feature type="compositionally biased region" description="Basic and acidic residues" evidence="6">
    <location>
        <begin position="293"/>
        <end position="303"/>
    </location>
</feature>
<evidence type="ECO:0000256" key="3">
    <source>
        <dbReference type="ARBA" id="ARBA00022741"/>
    </source>
</evidence>
<feature type="compositionally biased region" description="Acidic residues" evidence="6">
    <location>
        <begin position="2677"/>
        <end position="2694"/>
    </location>
</feature>
<evidence type="ECO:0000256" key="5">
    <source>
        <dbReference type="ARBA" id="ARBA00022840"/>
    </source>
</evidence>
<dbReference type="InterPro" id="IPR050628">
    <property type="entry name" value="SNF2_RAD54_helicase_TF"/>
</dbReference>
<sequence>MLVSVNFLRSLQTWAPDSNPPHPAAPRCAPGLTMAPHPDNPRLPIWHRGTVSQTPGSATPLASDENDYRAQQTSLGSMPGDNDSSYESTSHGPQPSPQLARATPNAGFVNYQQHYNDQSLTVPQHPGQGDDVATGPTSTRVTRSRSAKQTGPPLFHSDGGMSLNRGDHSDLSYSLPAPTVTFRKGQEATSKRKADTHKSTSQSVKAPRISNSQSAGAKSLRQRTITDMYSNTQSDASSSKPPKGKLSEVDSHHGNPPSGNRLKASTNQTPSCSSPGSPGGGGDSNSSEPDADMEPRGKDKPYRNLREIIQRLTGDASQNGLSIYTDSGRQYYIRVGTLCSGTDAPIHVMNLFEMLKNSDGDQVFTTINSFACEIEPYKQGFLMRNSKPALLFKDAKDFAEPGATRAYLITGVEAEIPDVDLFIAGTSCVDFSSLNSAKIKDYVGLTGVLEKWMILKERHGDKLSRHHLSEKDWRLAIDAMSEKTERKNSSTKTFASGMNYVYYREPKILIFENVDSAPWGKLLDSGFLQLMGYAATVQRLDTKKYHMPQTRVRKYMIAFSHKAFTLKGALALCELFSEILTSLEHTHSNSVTDFILPPNSLELHRARNEMELAAQGVRERLSNWSFSKSRHTAFRRNYNIPDLRLWIRWLENAMSNAPANMWKAWENRQPCRVSDLLECIFTLGLFGKGKAHGFYDLRFKAQIIDCSQNVDRITPNIVFGRTGCLTPNAIPVLTLEARPITGTESLRLQGLPVENFDMSVETQAQLQDLAGNAMTTTVVGAVILAALSAVARLDRAEGFNWLRNMFKKGDFQPKAKILNSFHAGGANITHNPQTLLHIKLFAHVVRDILALQQRARRRCVCQHGLPYSSTELHVCQVCDVSFCKSCKGNPEHALMKSPESLEDLRSLPYAQAEYEFRKCFPPVLWMRSETEALVQRLDHALLESTYSDFQRSELAKAIIEGLCNSTYQLQFVEITDAVRLEYTADSTFILRVVVEKAEIFWYLHLDQFSRTGKKLSDVLTTGQPIARAVVGPEERDQFPGARSWEVWISHMVSFSLELRVQENHGLRVEKIGDLGKLPDLSQRSIKLLQGSAWTFHPECGFAENALWVYDNPDQKLFLFKNIDPIGPAEEDLFVISPTCREMGRTPNPETRPVLLRIDRADQIHQRFKKVLVENEPFLVEEGDKLSVQAFVDGWWDRLEGHGIHVEAFPNMEYEGVRALAKGAPTSIRRPGDLSQGADYLACDKYQSLITTSLPLLGKEEETMKTQETLKTLDLTNQLDLAELTRLIGPLYSAVEIGLVGTGHRVSVLQSEVKLSSDCACCAPRIPEVFYVKAATGSRASGPVVARHRPADQEDYENNLQAKPALLRIDHNVTAAFNGWGMKKDGVPYVDVRIVAHGHALLQQARAHLPQHPAQYADSTFTTGSFAMEVGVIENPRVVLQPAKILAPEPVAVEDARHPSGFQDGLTLFKEQLESLQWMLCRESLRYLEGFVETEVAEVYLDKLHLRVHADAHRRVYRRGRVVADNVGFGKTAVCLGLIDVQRDTDRGQFLDMRENNEHLDGLVHLHATLVIVPNQLTQQWVNEAKRFLNPKQYNIVMIPTFAAFQKLSVANLKKADIIICSNKVFQDNKYHAEMSRYCSTHGLDKIRTMQKIYRAWYKQFHKIFGQVRKAAVEAADEDHKTLARKQSASLRRKLDEIRTEQIEADRIGTDQRSPDYEVELSFAPPDLRAKPSDRKADIDCPPLRIFEMFSYARIIWDEFPYENIPVTEFLANCATMSKWMLSGTPPMDTLGDICRVAYLFNVHVARPLQLIKGRQPPECENEPLTPHSDLESTSLFQSRHSPRVLGERHKQALAFVRLFMRKNDRETEVSKIEKPIVLSMSTISFMSYAELQLELRSRQYNANNVGAESRRRLMSRVAWKGKGNGRDRSIEALVICGSASPEDVLTQSRLTGLSDIDAAKALLHNTDEEIRGMEDRGRELLAKAIMLAYRLTFITISNTKDEVDGQEDRQLNYYQTLTDIVQSVLQVDISLYQSWDAFKSAMRMLIWDEKMRQALNNFRDLPQDHLPDVLRTVFDNMSFCNPPVAQPNWPREDLLKKEKVRTNFAAKKKFLETFRDWLTKSPLHSRRWFLFDETMGLDAAEEELLRLEWSEKVPWEIAYDASTGGHLHMVVPISELCEPSDHLNPDDFDLKNLKALDESRRDRLGKMNIVSPKQIADMTSGREDYKDTKVFWEEECNRRGLVAKSTDKKDALIARVAADRANIATDKDYVSPESCGVTLADFPQQGKQRIRGGNMEVIFDGLMQTVDDQTSVHERSIIAHARRNLQKAVYNTLHKKPVCRDPQCGKTSAAHYVSLLCGHVFCEKPDDDRLCGISLCQRRVKDVCISLSKITKKARVIAASSLSGAITQDPGPYLDSAATYEGSTMGPKARAVVSLIGCTKESESVVVFCQNAAIEKDIYDELKAANIKHVTSLMLSRNEAGNLEKFKRGEFKVLVQTINSEQAAGSNLHNANHVIFVSPLVSRKQAEWDDHMKQALGRCVRFRQNKTVYVYHMLMDETVEVDTLEWRKKREIIVTDGQAVARFNECSTKDEKTLTKDFLARYEDDETATKLQLAPGESRAFSILPRDDIQSLMGDDYLSLASIKALRTIDESMADKTKQQVEEVGNGDAEYLLEPAVDYDEEYVGDDDENMDAA</sequence>